<dbReference type="Proteomes" id="UP000820669">
    <property type="component" value="Unassembled WGS sequence"/>
</dbReference>
<proteinExistence type="predicted"/>
<protein>
    <submittedName>
        <fullName evidence="1">STAS/SEC14 domain-containing protein</fullName>
    </submittedName>
</protein>
<dbReference type="Pfam" id="PF11964">
    <property type="entry name" value="SpoIIAA-like"/>
    <property type="match status" value="2"/>
</dbReference>
<dbReference type="InterPro" id="IPR036513">
    <property type="entry name" value="STAS_dom_sf"/>
</dbReference>
<comment type="caution">
    <text evidence="1">The sequence shown here is derived from an EMBL/GenBank/DDBJ whole genome shotgun (WGS) entry which is preliminary data.</text>
</comment>
<evidence type="ECO:0000313" key="1">
    <source>
        <dbReference type="EMBL" id="NMH98368.1"/>
    </source>
</evidence>
<gene>
    <name evidence="1" type="ORF">HF526_13775</name>
</gene>
<dbReference type="InterPro" id="IPR038396">
    <property type="entry name" value="SpoIIAA-like_sf"/>
</dbReference>
<evidence type="ECO:0000313" key="2">
    <source>
        <dbReference type="Proteomes" id="UP000820669"/>
    </source>
</evidence>
<dbReference type="Gene3D" id="3.40.50.10600">
    <property type="entry name" value="SpoIIaa-like domains"/>
    <property type="match status" value="2"/>
</dbReference>
<dbReference type="EMBL" id="JAAXLA010000022">
    <property type="protein sequence ID" value="NMH98368.1"/>
    <property type="molecule type" value="Genomic_DNA"/>
</dbReference>
<sequence>MIERIEDVPPGIDAVRAVGKISREDYEAVIVPLVEDAARDGRRLRCLCRIGPDFQGMTPGAVWEDVEIGLRALRSFDGCAVVSDIGWIREATRLAGFLMPCPVRVFSDRDRDKAVDWLSSLPEGVGVTHRLVPESGVVVVEIAEPLRAADFDALALTVDSWLDTHARLQGVVIRARAIHGWENIAGLVRHIRFVRDHHRKVNRVALAVDGRLAALVPSVAEHFVHAEVRSFGYDGLDDAIAWTAASTN</sequence>
<accession>A0ABX1SDU5</accession>
<reference evidence="1 2" key="1">
    <citation type="submission" date="2020-04" db="EMBL/GenBank/DDBJ databases">
        <authorList>
            <person name="Klaysubun C."/>
            <person name="Duangmal K."/>
            <person name="Lipun K."/>
        </authorList>
    </citation>
    <scope>NUCLEOTIDE SEQUENCE [LARGE SCALE GENOMIC DNA]</scope>
    <source>
        <strain evidence="1 2">K10HN5</strain>
    </source>
</reference>
<dbReference type="SUPFAM" id="SSF52091">
    <property type="entry name" value="SpoIIaa-like"/>
    <property type="match status" value="2"/>
</dbReference>
<organism evidence="1 2">
    <name type="scientific">Pseudonocardia acidicola</name>
    <dbReference type="NCBI Taxonomy" id="2724939"/>
    <lineage>
        <taxon>Bacteria</taxon>
        <taxon>Bacillati</taxon>
        <taxon>Actinomycetota</taxon>
        <taxon>Actinomycetes</taxon>
        <taxon>Pseudonocardiales</taxon>
        <taxon>Pseudonocardiaceae</taxon>
        <taxon>Pseudonocardia</taxon>
    </lineage>
</organism>
<name>A0ABX1SDU5_9PSEU</name>
<dbReference type="InterPro" id="IPR021866">
    <property type="entry name" value="SpoIIAA-like"/>
</dbReference>
<keyword evidence="2" id="KW-1185">Reference proteome</keyword>